<dbReference type="Pfam" id="PF13426">
    <property type="entry name" value="PAS_9"/>
    <property type="match status" value="1"/>
</dbReference>
<feature type="coiled-coil region" evidence="4">
    <location>
        <begin position="717"/>
        <end position="775"/>
    </location>
</feature>
<reference evidence="9 10" key="1">
    <citation type="submission" date="2023-06" db="EMBL/GenBank/DDBJ databases">
        <title>Alteromonas sp. ASW11-36 isolated from intertidal sand.</title>
        <authorList>
            <person name="Li Y."/>
        </authorList>
    </citation>
    <scope>NUCLEOTIDE SEQUENCE [LARGE SCALE GENOMIC DNA]</scope>
    <source>
        <strain evidence="9 10">ASW11-36</strain>
    </source>
</reference>
<organism evidence="9 10">
    <name type="scientific">Alteromonas arenosi</name>
    <dbReference type="NCBI Taxonomy" id="3055817"/>
    <lineage>
        <taxon>Bacteria</taxon>
        <taxon>Pseudomonadati</taxon>
        <taxon>Pseudomonadota</taxon>
        <taxon>Gammaproteobacteria</taxon>
        <taxon>Alteromonadales</taxon>
        <taxon>Alteromonadaceae</taxon>
        <taxon>Alteromonas/Salinimonas group</taxon>
        <taxon>Alteromonas</taxon>
    </lineage>
</organism>
<dbReference type="PANTHER" id="PTHR43531">
    <property type="entry name" value="PROTEIN ICFG"/>
    <property type="match status" value="1"/>
</dbReference>
<feature type="region of interest" description="Disordered" evidence="5">
    <location>
        <begin position="794"/>
        <end position="838"/>
    </location>
</feature>
<gene>
    <name evidence="9" type="ORF">QTP81_14925</name>
</gene>
<comment type="caution">
    <text evidence="9">The sequence shown here is derived from an EMBL/GenBank/DDBJ whole genome shotgun (WGS) entry which is preliminary data.</text>
</comment>
<dbReference type="InterPro" id="IPR000014">
    <property type="entry name" value="PAS"/>
</dbReference>
<dbReference type="Gene3D" id="3.30.450.20">
    <property type="entry name" value="PAS domain"/>
    <property type="match status" value="3"/>
</dbReference>
<feature type="domain" description="HAMP" evidence="8">
    <location>
        <begin position="491"/>
        <end position="543"/>
    </location>
</feature>
<dbReference type="Proteomes" id="UP001234343">
    <property type="component" value="Unassembled WGS sequence"/>
</dbReference>
<keyword evidence="6" id="KW-0812">Transmembrane</keyword>
<feature type="transmembrane region" description="Helical" evidence="6">
    <location>
        <begin position="7"/>
        <end position="26"/>
    </location>
</feature>
<name>A0ABT7T0C9_9ALTE</name>
<proteinExistence type="inferred from homology"/>
<dbReference type="EMBL" id="JAUCBP010000012">
    <property type="protein sequence ID" value="MDM7861894.1"/>
    <property type="molecule type" value="Genomic_DNA"/>
</dbReference>
<dbReference type="RefSeq" id="WP_289366578.1">
    <property type="nucleotide sequence ID" value="NZ_JAUCBP010000012.1"/>
</dbReference>
<dbReference type="SMART" id="SM00283">
    <property type="entry name" value="MA"/>
    <property type="match status" value="1"/>
</dbReference>
<dbReference type="Pfam" id="PF18947">
    <property type="entry name" value="HAMP_2"/>
    <property type="match status" value="1"/>
</dbReference>
<keyword evidence="10" id="KW-1185">Reference proteome</keyword>
<comment type="similarity">
    <text evidence="2">Belongs to the methyl-accepting chemotaxis (MCP) protein family.</text>
</comment>
<evidence type="ECO:0000313" key="9">
    <source>
        <dbReference type="EMBL" id="MDM7861894.1"/>
    </source>
</evidence>
<evidence type="ECO:0000256" key="1">
    <source>
        <dbReference type="ARBA" id="ARBA00022481"/>
    </source>
</evidence>
<dbReference type="SUPFAM" id="SSF55785">
    <property type="entry name" value="PYP-like sensor domain (PAS domain)"/>
    <property type="match status" value="1"/>
</dbReference>
<evidence type="ECO:0000256" key="5">
    <source>
        <dbReference type="SAM" id="MobiDB-lite"/>
    </source>
</evidence>
<keyword evidence="1" id="KW-0488">Methylation</keyword>
<evidence type="ECO:0000313" key="10">
    <source>
        <dbReference type="Proteomes" id="UP001234343"/>
    </source>
</evidence>
<dbReference type="InterPro" id="IPR051310">
    <property type="entry name" value="MCP_chemotaxis"/>
</dbReference>
<evidence type="ECO:0000259" key="8">
    <source>
        <dbReference type="PROSITE" id="PS50885"/>
    </source>
</evidence>
<dbReference type="InterPro" id="IPR003660">
    <property type="entry name" value="HAMP_dom"/>
</dbReference>
<feature type="domain" description="Methyl-accepting transducer" evidence="7">
    <location>
        <begin position="548"/>
        <end position="777"/>
    </location>
</feature>
<dbReference type="PROSITE" id="PS50885">
    <property type="entry name" value="HAMP"/>
    <property type="match status" value="1"/>
</dbReference>
<evidence type="ECO:0000256" key="3">
    <source>
        <dbReference type="PROSITE-ProRule" id="PRU00284"/>
    </source>
</evidence>
<dbReference type="CDD" id="cd11386">
    <property type="entry name" value="MCP_signal"/>
    <property type="match status" value="1"/>
</dbReference>
<evidence type="ECO:0000256" key="6">
    <source>
        <dbReference type="SAM" id="Phobius"/>
    </source>
</evidence>
<keyword evidence="4" id="KW-0175">Coiled coil</keyword>
<evidence type="ECO:0000259" key="7">
    <source>
        <dbReference type="PROSITE" id="PS50111"/>
    </source>
</evidence>
<evidence type="ECO:0000256" key="2">
    <source>
        <dbReference type="ARBA" id="ARBA00029447"/>
    </source>
</evidence>
<sequence>MNGNQKNFFLIVIILAVIGAMVSVWQVAITPWVFAILATQLLTAFVAIGYLKKSEQVNSEIVAQANEEVADNQRQSKGWNHAIKGLSTNIMMADKGLNITFVNDTLQAMLLKNEARIRTELPQFSAGNLIGVNIDTFHKNPQHQRQMLARLTSTFETSITVGGLTFGLTVTPILDDDNMPSAYTVEWHDLTLKLQQEQQQKETARLQVALDNVNTNVMLADNEYNIIYLNKSLHMMMSTNLETFKLLDKNFDPNALIGVNIDSFHKNPAHQRDLLGKLTSTYTTEISLGEMYFELTATPVIDSNGERLGTALEWADITDIKRLDIIAAANARVKSALDGVTTNVMVADANLDIVYMNQSVKLMLAEAESDLRKELPHFDAKNLIGQNIDQFHKNPQHQRSMLAKLESTYRTQIEVGRRIFKLIASPVFTDNKEKIGFVVEWADVTLQVETEKEVEKLVTSVAQGNLGALVSTDNKEGFFLNIANGLNELSQTVNAFVRDVNTALQKVSEGDMRVQITDDYHGMFGEVKNALNDTTRRLNNVIGSIKISADSIRSANHELSLGNDQLSERTEKQASNLEETAASLEELTGNVRSTADNASTANEAAEQARTKASKGEHIVSSAVKSMEEITESSNKISAIIGVIDEIAFQTNLLALNASVEAARAGEHGRGFAVVANEVRNLAQRSATSAKEIKELIDDSSARVNTGSDLVNQCGESLREILANIDQLSSLISDMNNATNEQASGIAQVNQAVAELDDITQQNAALAEEASSASQSSVEQVDEMVERVSFFKVDDNGGSKAALPAAERRSKPVVKAKQAMKPAPVKSMPQTNDEEWTEF</sequence>
<dbReference type="Gene3D" id="1.10.287.950">
    <property type="entry name" value="Methyl-accepting chemotaxis protein"/>
    <property type="match status" value="1"/>
</dbReference>
<dbReference type="PROSITE" id="PS50111">
    <property type="entry name" value="CHEMOTAXIS_TRANSDUC_2"/>
    <property type="match status" value="1"/>
</dbReference>
<keyword evidence="6" id="KW-0472">Membrane</keyword>
<keyword evidence="3" id="KW-0807">Transducer</keyword>
<dbReference type="InterPro" id="IPR004089">
    <property type="entry name" value="MCPsignal_dom"/>
</dbReference>
<dbReference type="SUPFAM" id="SSF58104">
    <property type="entry name" value="Methyl-accepting chemotaxis protein (MCP) signaling domain"/>
    <property type="match status" value="1"/>
</dbReference>
<protein>
    <submittedName>
        <fullName evidence="9">Methyl-accepting chemotaxis protein</fullName>
    </submittedName>
</protein>
<keyword evidence="6" id="KW-1133">Transmembrane helix</keyword>
<accession>A0ABT7T0C9</accession>
<dbReference type="PANTHER" id="PTHR43531:SF14">
    <property type="entry name" value="METHYL-ACCEPTING CHEMOTAXIS PROTEIN I-RELATED"/>
    <property type="match status" value="1"/>
</dbReference>
<dbReference type="Pfam" id="PF00015">
    <property type="entry name" value="MCPsignal"/>
    <property type="match status" value="1"/>
</dbReference>
<dbReference type="InterPro" id="IPR035965">
    <property type="entry name" value="PAS-like_dom_sf"/>
</dbReference>
<evidence type="ECO:0000256" key="4">
    <source>
        <dbReference type="SAM" id="Coils"/>
    </source>
</evidence>